<accession>A0A1I4I4C5</accession>
<dbReference type="EMBL" id="FOTF01000022">
    <property type="protein sequence ID" value="SFL49104.1"/>
    <property type="molecule type" value="Genomic_DNA"/>
</dbReference>
<protein>
    <recommendedName>
        <fullName evidence="3">DUF3800 domain-containing protein</fullName>
    </recommendedName>
</protein>
<dbReference type="InterPro" id="IPR024524">
    <property type="entry name" value="DUF3800"/>
</dbReference>
<gene>
    <name evidence="1" type="ORF">SAMN04488004_12247</name>
</gene>
<dbReference type="Proteomes" id="UP000199550">
    <property type="component" value="Unassembled WGS sequence"/>
</dbReference>
<sequence>MFAYIDETGHSGRNIFDVNENFQLGTLLSKINIATSVGEVLDPFLKEKGVERLHANEWPEYELVDLSHSVLDSIGECGPWVLNIFSVHKPYIAPTKFVDMIFDPGENNATPGHWYWDEMHRHVLCLVSDSAMNRELAKKFWEAFLNDDAKGIVTIATEIAKTVRKSSEPAAIKKVFRNSIKWAKENQDEFTLLVTEKRKGYQGHSPNVIAFTQAFQAIHHFCKIHGCQPETLVHDQQQEFQSELKRYYEEFGQMVILERGDGKFPSAEMAPYPKGKFTLMPSTHNRGLQAVDLLLWISQREVATDHMKVLKERIEEHAERYYISRAMSQAIVNMHLLKR</sequence>
<dbReference type="Pfam" id="PF12686">
    <property type="entry name" value="DUF3800"/>
    <property type="match status" value="1"/>
</dbReference>
<organism evidence="1 2">
    <name type="scientific">Loktanella salsilacus</name>
    <dbReference type="NCBI Taxonomy" id="195913"/>
    <lineage>
        <taxon>Bacteria</taxon>
        <taxon>Pseudomonadati</taxon>
        <taxon>Pseudomonadota</taxon>
        <taxon>Alphaproteobacteria</taxon>
        <taxon>Rhodobacterales</taxon>
        <taxon>Roseobacteraceae</taxon>
        <taxon>Loktanella</taxon>
    </lineage>
</organism>
<evidence type="ECO:0000313" key="2">
    <source>
        <dbReference type="Proteomes" id="UP000199550"/>
    </source>
</evidence>
<dbReference type="RefSeq" id="WP_090191106.1">
    <property type="nucleotide sequence ID" value="NZ_FOTF01000022.1"/>
</dbReference>
<name>A0A1I4I4C5_9RHOB</name>
<dbReference type="AlphaFoldDB" id="A0A1I4I4C5"/>
<dbReference type="OrthoDB" id="7528126at2"/>
<evidence type="ECO:0000313" key="1">
    <source>
        <dbReference type="EMBL" id="SFL49104.1"/>
    </source>
</evidence>
<evidence type="ECO:0008006" key="3">
    <source>
        <dbReference type="Google" id="ProtNLM"/>
    </source>
</evidence>
<proteinExistence type="predicted"/>
<keyword evidence="2" id="KW-1185">Reference proteome</keyword>
<reference evidence="1 2" key="1">
    <citation type="submission" date="2016-10" db="EMBL/GenBank/DDBJ databases">
        <authorList>
            <person name="de Groot N.N."/>
        </authorList>
    </citation>
    <scope>NUCLEOTIDE SEQUENCE [LARGE SCALE GENOMIC DNA]</scope>
    <source>
        <strain evidence="1 2">DSM 16199</strain>
    </source>
</reference>